<feature type="transmembrane region" description="Helical" evidence="2">
    <location>
        <begin position="12"/>
        <end position="29"/>
    </location>
</feature>
<name>A0A239AH45_9PROT</name>
<dbReference type="EMBL" id="FZOA01000007">
    <property type="protein sequence ID" value="SNR94996.1"/>
    <property type="molecule type" value="Genomic_DNA"/>
</dbReference>
<keyword evidence="2" id="KW-0812">Transmembrane</keyword>
<accession>A0A239AH45</accession>
<keyword evidence="2" id="KW-0472">Membrane</keyword>
<sequence length="60" mass="6722">MDTTENLLEQAFPYILWSMLTLIAFGYRLQELHASNGKNPLPNIAACRNGSQDEPTIKKG</sequence>
<evidence type="ECO:0000256" key="2">
    <source>
        <dbReference type="SAM" id="Phobius"/>
    </source>
</evidence>
<dbReference type="Proteomes" id="UP000198305">
    <property type="component" value="Unassembled WGS sequence"/>
</dbReference>
<feature type="region of interest" description="Disordered" evidence="1">
    <location>
        <begin position="39"/>
        <end position="60"/>
    </location>
</feature>
<proteinExistence type="predicted"/>
<protein>
    <submittedName>
        <fullName evidence="3">Uncharacterized protein</fullName>
    </submittedName>
</protein>
<dbReference type="RefSeq" id="WP_089376006.1">
    <property type="nucleotide sequence ID" value="NZ_FZOA01000007.1"/>
</dbReference>
<dbReference type="AlphaFoldDB" id="A0A239AH45"/>
<gene>
    <name evidence="3" type="ORF">SAMN05192560_1928</name>
</gene>
<reference evidence="4" key="1">
    <citation type="submission" date="2017-06" db="EMBL/GenBank/DDBJ databases">
        <authorList>
            <person name="Varghese N."/>
            <person name="Submissions S."/>
        </authorList>
    </citation>
    <scope>NUCLEOTIDE SEQUENCE [LARGE SCALE GENOMIC DNA]</scope>
    <source>
        <strain evidence="4">Ca-68</strain>
    </source>
</reference>
<keyword evidence="2" id="KW-1133">Transmembrane helix</keyword>
<keyword evidence="4" id="KW-1185">Reference proteome</keyword>
<evidence type="ECO:0000313" key="3">
    <source>
        <dbReference type="EMBL" id="SNR94996.1"/>
    </source>
</evidence>
<organism evidence="3 4">
    <name type="scientific">Methylobacillus rhizosphaerae</name>
    <dbReference type="NCBI Taxonomy" id="551994"/>
    <lineage>
        <taxon>Bacteria</taxon>
        <taxon>Pseudomonadati</taxon>
        <taxon>Pseudomonadota</taxon>
        <taxon>Betaproteobacteria</taxon>
        <taxon>Nitrosomonadales</taxon>
        <taxon>Methylophilaceae</taxon>
        <taxon>Methylobacillus</taxon>
    </lineage>
</organism>
<evidence type="ECO:0000313" key="4">
    <source>
        <dbReference type="Proteomes" id="UP000198305"/>
    </source>
</evidence>
<evidence type="ECO:0000256" key="1">
    <source>
        <dbReference type="SAM" id="MobiDB-lite"/>
    </source>
</evidence>